<protein>
    <recommendedName>
        <fullName evidence="3">DUF2845 domain-containing protein</fullName>
    </recommendedName>
</protein>
<keyword evidence="2" id="KW-1185">Reference proteome</keyword>
<evidence type="ECO:0000313" key="2">
    <source>
        <dbReference type="Proteomes" id="UP000779070"/>
    </source>
</evidence>
<reference evidence="1 2" key="1">
    <citation type="submission" date="2021-02" db="EMBL/GenBank/DDBJ databases">
        <title>Draft Genome Sequences of 5 Vibrio neptunius Strains Isolated From of Bivalve Hatcheries.</title>
        <authorList>
            <person name="Galvis F."/>
            <person name="Barja J.L."/>
            <person name="Lemos M.L."/>
            <person name="Balado M."/>
        </authorList>
    </citation>
    <scope>NUCLEOTIDE SEQUENCE [LARGE SCALE GENOMIC DNA]</scope>
    <source>
        <strain evidence="1 2">PP-145.98</strain>
    </source>
</reference>
<evidence type="ECO:0008006" key="3">
    <source>
        <dbReference type="Google" id="ProtNLM"/>
    </source>
</evidence>
<dbReference type="RefSeq" id="WP_206371293.1">
    <property type="nucleotide sequence ID" value="NZ_CAWPTM010000096.1"/>
</dbReference>
<sequence length="115" mass="13431">MKFFFGVIAFILCLIVLYVLSSYVTEKLRKQLMNKYNDKELVEKLLRQMIWQGQTEEQLLDAIGQPAHCLQDDGQTKVLQYEPARSGRISSVSLHPQRFKVTLENGKVVDWDRKQ</sequence>
<dbReference type="Proteomes" id="UP000779070">
    <property type="component" value="Unassembled WGS sequence"/>
</dbReference>
<dbReference type="EMBL" id="JAFHLB010000024">
    <property type="protein sequence ID" value="MBN3579335.1"/>
    <property type="molecule type" value="Genomic_DNA"/>
</dbReference>
<accession>A0ABS3A5N2</accession>
<evidence type="ECO:0000313" key="1">
    <source>
        <dbReference type="EMBL" id="MBN3579335.1"/>
    </source>
</evidence>
<organism evidence="1 2">
    <name type="scientific">Vibrio neptunius</name>
    <dbReference type="NCBI Taxonomy" id="170651"/>
    <lineage>
        <taxon>Bacteria</taxon>
        <taxon>Pseudomonadati</taxon>
        <taxon>Pseudomonadota</taxon>
        <taxon>Gammaproteobacteria</taxon>
        <taxon>Vibrionales</taxon>
        <taxon>Vibrionaceae</taxon>
        <taxon>Vibrio</taxon>
    </lineage>
</organism>
<proteinExistence type="predicted"/>
<comment type="caution">
    <text evidence="1">The sequence shown here is derived from an EMBL/GenBank/DDBJ whole genome shotgun (WGS) entry which is preliminary data.</text>
</comment>
<name>A0ABS3A5N2_9VIBR</name>
<gene>
    <name evidence="1" type="ORF">JYA62_16865</name>
</gene>